<evidence type="ECO:0000256" key="2">
    <source>
        <dbReference type="ARBA" id="ARBA00022448"/>
    </source>
</evidence>
<keyword evidence="3 10" id="KW-1134">Transmembrane beta strand</keyword>
<dbReference type="EMBL" id="JAHESD010000027">
    <property type="protein sequence ID" value="MBT1704210.1"/>
    <property type="molecule type" value="Genomic_DNA"/>
</dbReference>
<keyword evidence="15" id="KW-1185">Reference proteome</keyword>
<dbReference type="Pfam" id="PF07715">
    <property type="entry name" value="Plug"/>
    <property type="match status" value="1"/>
</dbReference>
<evidence type="ECO:0000256" key="7">
    <source>
        <dbReference type="ARBA" id="ARBA00023136"/>
    </source>
</evidence>
<evidence type="ECO:0000313" key="15">
    <source>
        <dbReference type="Proteomes" id="UP000772618"/>
    </source>
</evidence>
<feature type="domain" description="TonB-dependent receptor-like beta-barrel" evidence="12">
    <location>
        <begin position="277"/>
        <end position="757"/>
    </location>
</feature>
<dbReference type="InterPro" id="IPR012910">
    <property type="entry name" value="Plug_dom"/>
</dbReference>
<dbReference type="Gene3D" id="2.40.170.20">
    <property type="entry name" value="TonB-dependent receptor, beta-barrel domain"/>
    <property type="match status" value="1"/>
</dbReference>
<evidence type="ECO:0000256" key="1">
    <source>
        <dbReference type="ARBA" id="ARBA00004571"/>
    </source>
</evidence>
<evidence type="ECO:0000259" key="12">
    <source>
        <dbReference type="Pfam" id="PF00593"/>
    </source>
</evidence>
<name>A0ABS5VTP1_9BACT</name>
<evidence type="ECO:0000313" key="14">
    <source>
        <dbReference type="EMBL" id="MBT1704210.1"/>
    </source>
</evidence>
<feature type="domain" description="TonB-dependent receptor plug" evidence="13">
    <location>
        <begin position="119"/>
        <end position="220"/>
    </location>
</feature>
<evidence type="ECO:0000256" key="4">
    <source>
        <dbReference type="ARBA" id="ARBA00022692"/>
    </source>
</evidence>
<evidence type="ECO:0000259" key="13">
    <source>
        <dbReference type="Pfam" id="PF07715"/>
    </source>
</evidence>
<dbReference type="InterPro" id="IPR036942">
    <property type="entry name" value="Beta-barrel_TonB_sf"/>
</dbReference>
<evidence type="ECO:0000256" key="9">
    <source>
        <dbReference type="ARBA" id="ARBA00023237"/>
    </source>
</evidence>
<evidence type="ECO:0000256" key="6">
    <source>
        <dbReference type="ARBA" id="ARBA00023077"/>
    </source>
</evidence>
<dbReference type="Gene3D" id="2.60.40.1120">
    <property type="entry name" value="Carboxypeptidase-like, regulatory domain"/>
    <property type="match status" value="1"/>
</dbReference>
<keyword evidence="4 10" id="KW-0812">Transmembrane</keyword>
<dbReference type="Pfam" id="PF00593">
    <property type="entry name" value="TonB_dep_Rec_b-barrel"/>
    <property type="match status" value="1"/>
</dbReference>
<accession>A0ABS5VTP1</accession>
<dbReference type="PROSITE" id="PS52016">
    <property type="entry name" value="TONB_DEPENDENT_REC_3"/>
    <property type="match status" value="1"/>
</dbReference>
<keyword evidence="6 11" id="KW-0798">TonB box</keyword>
<comment type="similarity">
    <text evidence="10 11">Belongs to the TonB-dependent receptor family.</text>
</comment>
<comment type="caution">
    <text evidence="14">The sequence shown here is derived from an EMBL/GenBank/DDBJ whole genome shotgun (WGS) entry which is preliminary data.</text>
</comment>
<evidence type="ECO:0000256" key="8">
    <source>
        <dbReference type="ARBA" id="ARBA00023170"/>
    </source>
</evidence>
<protein>
    <submittedName>
        <fullName evidence="14">TonB-dependent receptor</fullName>
    </submittedName>
</protein>
<keyword evidence="5" id="KW-0732">Signal</keyword>
<keyword evidence="2 10" id="KW-0813">Transport</keyword>
<proteinExistence type="inferred from homology"/>
<evidence type="ECO:0000256" key="10">
    <source>
        <dbReference type="PROSITE-ProRule" id="PRU01360"/>
    </source>
</evidence>
<sequence length="792" mass="89572">MKRLFLIFILILSSDLLPGQPCNKRIEGEILSDEGKFLPQATVKIVNTEQTVLTADDGSFIFDHLCQDRVQILVSYVGFSNITITLDLPIKRKINIILQRAQKVLDDVIVEGEQLRRGASQTSAILSREDLAGLHGKPLGESLKEIPGVNALQTGPAIFKPVIHGLHSQRIMVLNNGIRQEGQQWGVEHAPEIDPFIASEIEVVKGSETVRYGSDAIGGVIIVNPPALHPTEKIGGEFNVGLVSNNRMGVFSGMMEGGIKPWRHCSWRVQGSFKKGGDYHTPDYNLSNTGIEEYNFSAALGFEHDHHGGEIYISSFNTAIGILRAAHTGNNEDLQRSIVSERPWYIKDFTYDINNPRQNIRHYLVKVKAYEQIRNLGRLNIQYGGQFNQREEFDIRRGDNNTRPALSLGLFSNVVDVTLDHEKGHHSGSIGINGTLKSNKNDTQETGIVALIPDYNQLASGIFVFEKLKFNKWVLEAGGRYDYQHLLVKTFQNRTLLKPEFNFHYFSGNLGATYNWTPSWRIIVNAGYSTRPPHVSELYSEGLHHGTASIEEGLMLKEGVKITDHSHVKEEISKKIIGTLQHTKENLSLDFSLYYNDIDNYVYLRPYETRLTNRGNFPAFQYRQNNAVLTGSDVSLKYTFSEKITYKLKGSYLYAKDRDNDDVLPFIPPAQIENGVSFNVNSNRIKDLIISVNLPYTFKQIRAPKVVYPLDLDSETVQGKNFDFAPAPAGYLLVNASVSFKIPVKENTLTFSLSTENVFNEVYRNYMNRLRYYSDEIGRNFSLRLSYNFLQH</sequence>
<dbReference type="InterPro" id="IPR008969">
    <property type="entry name" value="CarboxyPept-like_regulatory"/>
</dbReference>
<dbReference type="Gene3D" id="2.170.130.10">
    <property type="entry name" value="TonB-dependent receptor, plug domain"/>
    <property type="match status" value="1"/>
</dbReference>
<dbReference type="Pfam" id="PF13715">
    <property type="entry name" value="CarbopepD_reg_2"/>
    <property type="match status" value="1"/>
</dbReference>
<organism evidence="14 15">
    <name type="scientific">Chryseosolibacter indicus</name>
    <dbReference type="NCBI Taxonomy" id="2782351"/>
    <lineage>
        <taxon>Bacteria</taxon>
        <taxon>Pseudomonadati</taxon>
        <taxon>Bacteroidota</taxon>
        <taxon>Cytophagia</taxon>
        <taxon>Cytophagales</taxon>
        <taxon>Chryseotaleaceae</taxon>
        <taxon>Chryseosolibacter</taxon>
    </lineage>
</organism>
<dbReference type="PANTHER" id="PTHR30069">
    <property type="entry name" value="TONB-DEPENDENT OUTER MEMBRANE RECEPTOR"/>
    <property type="match status" value="1"/>
</dbReference>
<keyword evidence="7 10" id="KW-0472">Membrane</keyword>
<evidence type="ECO:0000256" key="3">
    <source>
        <dbReference type="ARBA" id="ARBA00022452"/>
    </source>
</evidence>
<dbReference type="Proteomes" id="UP000772618">
    <property type="component" value="Unassembled WGS sequence"/>
</dbReference>
<dbReference type="SUPFAM" id="SSF49464">
    <property type="entry name" value="Carboxypeptidase regulatory domain-like"/>
    <property type="match status" value="1"/>
</dbReference>
<dbReference type="InterPro" id="IPR039426">
    <property type="entry name" value="TonB-dep_rcpt-like"/>
</dbReference>
<evidence type="ECO:0000256" key="5">
    <source>
        <dbReference type="ARBA" id="ARBA00022729"/>
    </source>
</evidence>
<comment type="subcellular location">
    <subcellularLocation>
        <location evidence="1 10">Cell outer membrane</location>
        <topology evidence="1 10">Multi-pass membrane protein</topology>
    </subcellularLocation>
</comment>
<keyword evidence="9 10" id="KW-0998">Cell outer membrane</keyword>
<dbReference type="InterPro" id="IPR000531">
    <property type="entry name" value="Beta-barrel_TonB"/>
</dbReference>
<dbReference type="SUPFAM" id="SSF56935">
    <property type="entry name" value="Porins"/>
    <property type="match status" value="1"/>
</dbReference>
<evidence type="ECO:0000256" key="11">
    <source>
        <dbReference type="RuleBase" id="RU003357"/>
    </source>
</evidence>
<keyword evidence="8 14" id="KW-0675">Receptor</keyword>
<gene>
    <name evidence="14" type="ORF">KK060_13030</name>
</gene>
<dbReference type="PANTHER" id="PTHR30069:SF29">
    <property type="entry name" value="HEMOGLOBIN AND HEMOGLOBIN-HAPTOGLOBIN-BINDING PROTEIN 1-RELATED"/>
    <property type="match status" value="1"/>
</dbReference>
<dbReference type="InterPro" id="IPR037066">
    <property type="entry name" value="Plug_dom_sf"/>
</dbReference>
<reference evidence="14 15" key="1">
    <citation type="submission" date="2021-05" db="EMBL/GenBank/DDBJ databases">
        <title>A Polyphasic approach of four new species of the genus Ohtaekwangia: Ohtaekwangia histidinii sp. nov., Ohtaekwangia cretensis sp. nov., Ohtaekwangia indiensis sp. nov., Ohtaekwangia reichenbachii sp. nov. from diverse environment.</title>
        <authorList>
            <person name="Octaviana S."/>
        </authorList>
    </citation>
    <scope>NUCLEOTIDE SEQUENCE [LARGE SCALE GENOMIC DNA]</scope>
    <source>
        <strain evidence="14 15">PWU20</strain>
    </source>
</reference>